<dbReference type="Proteomes" id="UP000510869">
    <property type="component" value="Chromosome"/>
</dbReference>
<feature type="transmembrane region" description="Helical" evidence="1">
    <location>
        <begin position="114"/>
        <end position="134"/>
    </location>
</feature>
<feature type="transmembrane region" description="Helical" evidence="1">
    <location>
        <begin position="308"/>
        <end position="329"/>
    </location>
</feature>
<feature type="transmembrane region" description="Helical" evidence="1">
    <location>
        <begin position="7"/>
        <end position="29"/>
    </location>
</feature>
<dbReference type="PANTHER" id="PTHR30576">
    <property type="entry name" value="COLANIC BIOSYNTHESIS UDP-GLUCOSE LIPID CARRIER TRANSFERASE"/>
    <property type="match status" value="1"/>
</dbReference>
<dbReference type="EMBL" id="CP059154">
    <property type="protein sequence ID" value="QLK26822.1"/>
    <property type="molecule type" value="Genomic_DNA"/>
</dbReference>
<feature type="transmembrane region" description="Helical" evidence="1">
    <location>
        <begin position="92"/>
        <end position="108"/>
    </location>
</feature>
<gene>
    <name evidence="3" type="ORF">HYG81_04205</name>
</gene>
<dbReference type="KEGG" id="nay:HYG81_04205"/>
<dbReference type="PANTHER" id="PTHR30576:SF0">
    <property type="entry name" value="UNDECAPRENYL-PHOSPHATE N-ACETYLGALACTOSAMINYL 1-PHOSPHATE TRANSFERASE-RELATED"/>
    <property type="match status" value="1"/>
</dbReference>
<keyword evidence="3" id="KW-0808">Transferase</keyword>
<evidence type="ECO:0000256" key="1">
    <source>
        <dbReference type="SAM" id="Phobius"/>
    </source>
</evidence>
<dbReference type="AlphaFoldDB" id="A0A7D6GRU5"/>
<dbReference type="GO" id="GO:0016780">
    <property type="term" value="F:phosphotransferase activity, for other substituted phosphate groups"/>
    <property type="evidence" value="ECO:0007669"/>
    <property type="project" value="TreeGrafter"/>
</dbReference>
<keyword evidence="1" id="KW-1133">Transmembrane helix</keyword>
<protein>
    <submittedName>
        <fullName evidence="3">Sugar transferase</fullName>
    </submittedName>
</protein>
<dbReference type="RefSeq" id="WP_180841993.1">
    <property type="nucleotide sequence ID" value="NZ_CP059154.1"/>
</dbReference>
<keyword evidence="4" id="KW-1185">Reference proteome</keyword>
<reference evidence="3 4" key="1">
    <citation type="submission" date="2020-07" db="EMBL/GenBank/DDBJ databases">
        <title>Natrinema (YPL30) sp. nov. and Haloterrigena xxxxxx (YPL8) sp. nov., isolated from a salt mine.</title>
        <authorList>
            <person name="Cui H."/>
        </authorList>
    </citation>
    <scope>NUCLEOTIDE SEQUENCE [LARGE SCALE GENOMIC DNA]</scope>
    <source>
        <strain evidence="3 4">YPL13</strain>
    </source>
</reference>
<evidence type="ECO:0000259" key="2">
    <source>
        <dbReference type="Pfam" id="PF02397"/>
    </source>
</evidence>
<dbReference type="InterPro" id="IPR003362">
    <property type="entry name" value="Bact_transf"/>
</dbReference>
<dbReference type="GeneID" id="56142380"/>
<dbReference type="OrthoDB" id="340745at2157"/>
<feature type="transmembrane region" description="Helical" evidence="1">
    <location>
        <begin position="49"/>
        <end position="71"/>
    </location>
</feature>
<keyword evidence="1" id="KW-0812">Transmembrane</keyword>
<evidence type="ECO:0000313" key="4">
    <source>
        <dbReference type="Proteomes" id="UP000510869"/>
    </source>
</evidence>
<accession>A0A7D6GRU5</accession>
<evidence type="ECO:0000313" key="3">
    <source>
        <dbReference type="EMBL" id="QLK26822.1"/>
    </source>
</evidence>
<sequence length="497" mass="55029">MLTGWRYRFASAIGTASLVVVAVLVANHSVTQSLFTTVVPLFDRLEPTILSGSSLQWALALSVLAIAGAVWPLFKPRPRRILDTVFSVQKRVLVGGLALATLGYFQWSHRLPRATLVMIVGSLSVALPAWFLLIRARPNDSDGRTLIVGDDPEQIDLVSPAVDAPIIGYLCPTITDVRDELRNMSNMDSEAIADGGVEFRHDATAELEDGSEPLNALDALPRLGGLSRLEDVLVAYDIDTVVLAFRNADRAEFFGALDACHEHGVKAKVHREYAESVLVSEGDIGELVDVDLEPWDPLDHLFKRIFDIAFAVPALVVLAPLIAAISVVIKLEDGGSIFYQQDRTAVFGESFPVYKFRSMIENAESETGAKISEEDAGDVDPRVTRIGRILRQTHLDEIPQLWSILVGDMSVVGPRPERPEFDTEIQNDGVDWSKRWFVKPGLTGLAQINDVTGHEPAKKLRYDLEYVRSQSFWFDVTIVIRQIWKVVSDIREFASSN</sequence>
<organism evidence="3 4">
    <name type="scientific">Natrinema zhouii</name>
    <dbReference type="NCBI Taxonomy" id="1710539"/>
    <lineage>
        <taxon>Archaea</taxon>
        <taxon>Methanobacteriati</taxon>
        <taxon>Methanobacteriota</taxon>
        <taxon>Stenosarchaea group</taxon>
        <taxon>Halobacteria</taxon>
        <taxon>Halobacteriales</taxon>
        <taxon>Natrialbaceae</taxon>
        <taxon>Natrinema</taxon>
    </lineage>
</organism>
<name>A0A7D6GRU5_9EURY</name>
<keyword evidence="1" id="KW-0472">Membrane</keyword>
<feature type="domain" description="Bacterial sugar transferase" evidence="2">
    <location>
        <begin position="303"/>
        <end position="487"/>
    </location>
</feature>
<dbReference type="Pfam" id="PF02397">
    <property type="entry name" value="Bac_transf"/>
    <property type="match status" value="1"/>
</dbReference>
<proteinExistence type="predicted"/>